<comment type="caution">
    <text evidence="1">The sequence shown here is derived from an EMBL/GenBank/DDBJ whole genome shotgun (WGS) entry which is preliminary data.</text>
</comment>
<protein>
    <submittedName>
        <fullName evidence="1">Uncharacterized protein</fullName>
    </submittedName>
</protein>
<sequence>MVYKVVKVYGTDGHKVEREIINVAKVKIAGGFVTFYNDDKNVIASMSKDGILYYELISLG</sequence>
<evidence type="ECO:0000313" key="1">
    <source>
        <dbReference type="EMBL" id="MFD2867559.1"/>
    </source>
</evidence>
<proteinExistence type="predicted"/>
<dbReference type="Proteomes" id="UP001597568">
    <property type="component" value="Unassembled WGS sequence"/>
</dbReference>
<gene>
    <name evidence="1" type="ORF">ACFSY7_03445</name>
</gene>
<accession>A0ABW5XX51</accession>
<keyword evidence="2" id="KW-1185">Reference proteome</keyword>
<organism evidence="1 2">
    <name type="scientific">Kurthia populi</name>
    <dbReference type="NCBI Taxonomy" id="1562132"/>
    <lineage>
        <taxon>Bacteria</taxon>
        <taxon>Bacillati</taxon>
        <taxon>Bacillota</taxon>
        <taxon>Bacilli</taxon>
        <taxon>Bacillales</taxon>
        <taxon>Caryophanaceae</taxon>
        <taxon>Kurthia</taxon>
    </lineage>
</organism>
<reference evidence="2" key="1">
    <citation type="journal article" date="2019" name="Int. J. Syst. Evol. Microbiol.">
        <title>The Global Catalogue of Microorganisms (GCM) 10K type strain sequencing project: providing services to taxonomists for standard genome sequencing and annotation.</title>
        <authorList>
            <consortium name="The Broad Institute Genomics Platform"/>
            <consortium name="The Broad Institute Genome Sequencing Center for Infectious Disease"/>
            <person name="Wu L."/>
            <person name="Ma J."/>
        </authorList>
    </citation>
    <scope>NUCLEOTIDE SEQUENCE [LARGE SCALE GENOMIC DNA]</scope>
    <source>
        <strain evidence="2">KCTC 33522</strain>
    </source>
</reference>
<evidence type="ECO:0000313" key="2">
    <source>
        <dbReference type="Proteomes" id="UP001597568"/>
    </source>
</evidence>
<dbReference type="EMBL" id="JBHUOR010000019">
    <property type="protein sequence ID" value="MFD2867559.1"/>
    <property type="molecule type" value="Genomic_DNA"/>
</dbReference>
<dbReference type="RefSeq" id="WP_380146845.1">
    <property type="nucleotide sequence ID" value="NZ_JBHUOR010000019.1"/>
</dbReference>
<name>A0ABW5XX51_9BACL</name>